<keyword evidence="4" id="KW-0472">Membrane</keyword>
<comment type="subcellular location">
    <subcellularLocation>
        <location evidence="1">Membrane</location>
    </subcellularLocation>
</comment>
<keyword evidence="3" id="KW-0732">Signal</keyword>
<proteinExistence type="predicted"/>
<dbReference type="PANTHER" id="PTHR12815">
    <property type="entry name" value="SORTING AND ASSEMBLY MACHINERY SAMM50 PROTEIN FAMILY MEMBER"/>
    <property type="match status" value="1"/>
</dbReference>
<reference evidence="8 9" key="1">
    <citation type="submission" date="2017-07" db="EMBL/GenBank/DDBJ databases">
        <title>Recovery of genomes from metagenomes via a dereplication, aggregation, and scoring strategy.</title>
        <authorList>
            <person name="Sieber C.M."/>
            <person name="Probst A.J."/>
            <person name="Sharrar A."/>
            <person name="Thomas B.C."/>
            <person name="Hess M."/>
            <person name="Tringe S.G."/>
            <person name="Banfield J.F."/>
        </authorList>
    </citation>
    <scope>NUCLEOTIDE SEQUENCE [LARGE SCALE GENOMIC DNA]</scope>
    <source>
        <strain evidence="8">JGI_Cruoil_03_44_89</strain>
    </source>
</reference>
<keyword evidence="2" id="KW-0812">Transmembrane</keyword>
<dbReference type="InterPro" id="IPR000184">
    <property type="entry name" value="Bac_surfAg_D15"/>
</dbReference>
<organism evidence="8 9">
    <name type="scientific">candidate division WOR-3 bacterium JGI_Cruoil_03_44_89</name>
    <dbReference type="NCBI Taxonomy" id="1973748"/>
    <lineage>
        <taxon>Bacteria</taxon>
        <taxon>Bacteria division WOR-3</taxon>
    </lineage>
</organism>
<protein>
    <recommendedName>
        <fullName evidence="10">POTRA domain-containing protein</fullName>
    </recommendedName>
</protein>
<dbReference type="EMBL" id="NOZQ01000005">
    <property type="protein sequence ID" value="OYD17538.1"/>
    <property type="molecule type" value="Genomic_DNA"/>
</dbReference>
<dbReference type="Gene3D" id="2.40.160.50">
    <property type="entry name" value="membrane protein fhac: a member of the omp85/tpsb transporter family"/>
    <property type="match status" value="2"/>
</dbReference>
<dbReference type="PANTHER" id="PTHR12815:SF47">
    <property type="entry name" value="TRANSLOCATION AND ASSEMBLY MODULE SUBUNIT TAMA"/>
    <property type="match status" value="1"/>
</dbReference>
<feature type="domain" description="POTRA" evidence="7">
    <location>
        <begin position="98"/>
        <end position="147"/>
    </location>
</feature>
<dbReference type="Gene3D" id="3.10.20.310">
    <property type="entry name" value="membrane protein fhac"/>
    <property type="match status" value="2"/>
</dbReference>
<evidence type="ECO:0008006" key="10">
    <source>
        <dbReference type="Google" id="ProtNLM"/>
    </source>
</evidence>
<dbReference type="Pfam" id="PF01103">
    <property type="entry name" value="Omp85"/>
    <property type="match status" value="1"/>
</dbReference>
<comment type="caution">
    <text evidence="8">The sequence shown here is derived from an EMBL/GenBank/DDBJ whole genome shotgun (WGS) entry which is preliminary data.</text>
</comment>
<name>A0A235BYX0_UNCW3</name>
<dbReference type="GO" id="GO:0019867">
    <property type="term" value="C:outer membrane"/>
    <property type="evidence" value="ECO:0007669"/>
    <property type="project" value="InterPro"/>
</dbReference>
<evidence type="ECO:0000256" key="5">
    <source>
        <dbReference type="ARBA" id="ARBA00023237"/>
    </source>
</evidence>
<evidence type="ECO:0000313" key="9">
    <source>
        <dbReference type="Proteomes" id="UP000215215"/>
    </source>
</evidence>
<dbReference type="InterPro" id="IPR039910">
    <property type="entry name" value="D15-like"/>
</dbReference>
<feature type="domain" description="Bacterial surface antigen (D15)" evidence="6">
    <location>
        <begin position="328"/>
        <end position="421"/>
    </location>
</feature>
<sequence>MLLLFLVIQIGNFAGDSLLPLEKVEITGNTVFNDAELFDMLNIYTLSRETIEEGIGRILKRYEEAGYPFVRVKPVKFRMENGGISFTIEMDEGVKFFIDDVRVEGNVVTKEDVVKREFRMRGSRIFDPKIIEKAKERIEGLGFLKVRSIQPVSYEKGSGRGFLLVNLEELSSSSFEGVMGYGAGKLGGFLKINTYNLFGTSRRLSGLYSSYADDRVNIRVSYTEPWVFSYPADLSFELNNERFDTLTMVSKFRGCLMISPVFEFVFDIGAEWEKVIPGEEKWFGIMGGTYRGQNQFLSFSSRYGIHGVNRVTAGMERLFKWIFLSIKGDVCLEDSIPRHDLVMLGGANTVRGYEEGEIRGKAGVWSNVEYRLPIGGENRFFPFVDFGYVELLDNTNLFMFGGGVGVSFLTPVGRWSIDYGIGRGKSPLQGKVHIRLKTTI</sequence>
<feature type="domain" description="POTRA" evidence="7">
    <location>
        <begin position="22"/>
        <end position="93"/>
    </location>
</feature>
<evidence type="ECO:0000256" key="3">
    <source>
        <dbReference type="ARBA" id="ARBA00022729"/>
    </source>
</evidence>
<dbReference type="AlphaFoldDB" id="A0A235BYX0"/>
<dbReference type="InterPro" id="IPR010827">
    <property type="entry name" value="BamA/TamA_POTRA"/>
</dbReference>
<gene>
    <name evidence="8" type="ORF">CH333_00485</name>
</gene>
<evidence type="ECO:0000313" key="8">
    <source>
        <dbReference type="EMBL" id="OYD17538.1"/>
    </source>
</evidence>
<evidence type="ECO:0000256" key="4">
    <source>
        <dbReference type="ARBA" id="ARBA00023136"/>
    </source>
</evidence>
<evidence type="ECO:0000256" key="2">
    <source>
        <dbReference type="ARBA" id="ARBA00022692"/>
    </source>
</evidence>
<keyword evidence="5" id="KW-0998">Cell outer membrane</keyword>
<dbReference type="Proteomes" id="UP000215215">
    <property type="component" value="Unassembled WGS sequence"/>
</dbReference>
<dbReference type="Pfam" id="PF07244">
    <property type="entry name" value="POTRA"/>
    <property type="match status" value="2"/>
</dbReference>
<evidence type="ECO:0000259" key="6">
    <source>
        <dbReference type="Pfam" id="PF01103"/>
    </source>
</evidence>
<evidence type="ECO:0000259" key="7">
    <source>
        <dbReference type="Pfam" id="PF07244"/>
    </source>
</evidence>
<accession>A0A235BYX0</accession>
<evidence type="ECO:0000256" key="1">
    <source>
        <dbReference type="ARBA" id="ARBA00004370"/>
    </source>
</evidence>